<keyword evidence="3" id="KW-1185">Reference proteome</keyword>
<proteinExistence type="predicted"/>
<feature type="region of interest" description="Disordered" evidence="1">
    <location>
        <begin position="93"/>
        <end position="130"/>
    </location>
</feature>
<sequence>MWFSAFSLLQRTSLECSSAVIAKVGEFWSKLRWGITDCTPERLAVVVAVWLWLWIIDGLRAAGEAATGGHGQLRPRAGLLLRSGQAIGKMDEFPLERRSNESAEPKWNGKNGSNSSTTRVQAVGRSRAGPGVVVMDF</sequence>
<feature type="compositionally biased region" description="Basic and acidic residues" evidence="1">
    <location>
        <begin position="93"/>
        <end position="104"/>
    </location>
</feature>
<organism evidence="2 3">
    <name type="scientific">Dactylonectria estremocensis</name>
    <dbReference type="NCBI Taxonomy" id="1079267"/>
    <lineage>
        <taxon>Eukaryota</taxon>
        <taxon>Fungi</taxon>
        <taxon>Dikarya</taxon>
        <taxon>Ascomycota</taxon>
        <taxon>Pezizomycotina</taxon>
        <taxon>Sordariomycetes</taxon>
        <taxon>Hypocreomycetidae</taxon>
        <taxon>Hypocreales</taxon>
        <taxon>Nectriaceae</taxon>
        <taxon>Dactylonectria</taxon>
    </lineage>
</organism>
<gene>
    <name evidence="2" type="ORF">B0J13DRAFT_519711</name>
</gene>
<feature type="compositionally biased region" description="Polar residues" evidence="1">
    <location>
        <begin position="110"/>
        <end position="120"/>
    </location>
</feature>
<reference evidence="2" key="1">
    <citation type="journal article" date="2021" name="Nat. Commun.">
        <title>Genetic determinants of endophytism in the Arabidopsis root mycobiome.</title>
        <authorList>
            <person name="Mesny F."/>
            <person name="Miyauchi S."/>
            <person name="Thiergart T."/>
            <person name="Pickel B."/>
            <person name="Atanasova L."/>
            <person name="Karlsson M."/>
            <person name="Huettel B."/>
            <person name="Barry K.W."/>
            <person name="Haridas S."/>
            <person name="Chen C."/>
            <person name="Bauer D."/>
            <person name="Andreopoulos W."/>
            <person name="Pangilinan J."/>
            <person name="LaButti K."/>
            <person name="Riley R."/>
            <person name="Lipzen A."/>
            <person name="Clum A."/>
            <person name="Drula E."/>
            <person name="Henrissat B."/>
            <person name="Kohler A."/>
            <person name="Grigoriev I.V."/>
            <person name="Martin F.M."/>
            <person name="Hacquard S."/>
        </authorList>
    </citation>
    <scope>NUCLEOTIDE SEQUENCE</scope>
    <source>
        <strain evidence="2">MPI-CAGE-AT-0021</strain>
    </source>
</reference>
<evidence type="ECO:0000313" key="2">
    <source>
        <dbReference type="EMBL" id="KAH7160299.1"/>
    </source>
</evidence>
<protein>
    <submittedName>
        <fullName evidence="2">Uncharacterized protein</fullName>
    </submittedName>
</protein>
<name>A0A9P9JBB6_9HYPO</name>
<dbReference type="AlphaFoldDB" id="A0A9P9JBB6"/>
<dbReference type="EMBL" id="JAGMUU010000002">
    <property type="protein sequence ID" value="KAH7160299.1"/>
    <property type="molecule type" value="Genomic_DNA"/>
</dbReference>
<dbReference type="Proteomes" id="UP000717696">
    <property type="component" value="Unassembled WGS sequence"/>
</dbReference>
<accession>A0A9P9JBB6</accession>
<comment type="caution">
    <text evidence="2">The sequence shown here is derived from an EMBL/GenBank/DDBJ whole genome shotgun (WGS) entry which is preliminary data.</text>
</comment>
<evidence type="ECO:0000256" key="1">
    <source>
        <dbReference type="SAM" id="MobiDB-lite"/>
    </source>
</evidence>
<evidence type="ECO:0000313" key="3">
    <source>
        <dbReference type="Proteomes" id="UP000717696"/>
    </source>
</evidence>